<dbReference type="GeneID" id="66076686"/>
<keyword evidence="1" id="KW-0659">Purine metabolism</keyword>
<dbReference type="Pfam" id="PF09349">
    <property type="entry name" value="OHCU_decarbox"/>
    <property type="match status" value="1"/>
</dbReference>
<protein>
    <recommendedName>
        <fullName evidence="2">Oxo-4-hydroxy-4-carboxy-5-ureidoimidazoline decarboxylase domain-containing protein</fullName>
    </recommendedName>
</protein>
<evidence type="ECO:0000313" key="3">
    <source>
        <dbReference type="EMBL" id="KAG7093980.1"/>
    </source>
</evidence>
<gene>
    <name evidence="3" type="ORF">E1B28_007610</name>
</gene>
<dbReference type="Gene3D" id="1.10.3330.10">
    <property type="entry name" value="Oxo-4-hydroxy-4-carboxy-5-ureidoimidazoline decarboxylase"/>
    <property type="match status" value="1"/>
</dbReference>
<keyword evidence="4" id="KW-1185">Reference proteome</keyword>
<reference evidence="3" key="1">
    <citation type="journal article" date="2021" name="Genome Biol. Evol.">
        <title>The assembled and annotated genome of the fairy-ring fungus Marasmius oreades.</title>
        <authorList>
            <person name="Hiltunen M."/>
            <person name="Ament-Velasquez S.L."/>
            <person name="Johannesson H."/>
        </authorList>
    </citation>
    <scope>NUCLEOTIDE SEQUENCE</scope>
    <source>
        <strain evidence="3">03SP1</strain>
    </source>
</reference>
<comment type="caution">
    <text evidence="3">The sequence shown here is derived from an EMBL/GenBank/DDBJ whole genome shotgun (WGS) entry which is preliminary data.</text>
</comment>
<evidence type="ECO:0000256" key="1">
    <source>
        <dbReference type="ARBA" id="ARBA00022631"/>
    </source>
</evidence>
<dbReference type="PANTHER" id="PTHR37987:SF1">
    <property type="entry name" value="OXO-4-HYDROXY-4-CARBOXY-5-UREIDOIMIDAZOLINE DECARBOXYLASE DOMAIN-CONTAINING PROTEIN"/>
    <property type="match status" value="1"/>
</dbReference>
<feature type="domain" description="Oxo-4-hydroxy-4-carboxy-5-ureidoimidazoline decarboxylase" evidence="2">
    <location>
        <begin position="52"/>
        <end position="164"/>
    </location>
</feature>
<dbReference type="Proteomes" id="UP001049176">
    <property type="component" value="Chromosome 4"/>
</dbReference>
<dbReference type="SUPFAM" id="SSF158694">
    <property type="entry name" value="UraD-Like"/>
    <property type="match status" value="1"/>
</dbReference>
<dbReference type="GO" id="GO:0006144">
    <property type="term" value="P:purine nucleobase metabolic process"/>
    <property type="evidence" value="ECO:0007669"/>
    <property type="project" value="UniProtKB-KW"/>
</dbReference>
<dbReference type="AlphaFoldDB" id="A0A9P7UU75"/>
<evidence type="ECO:0000259" key="2">
    <source>
        <dbReference type="Pfam" id="PF09349"/>
    </source>
</evidence>
<dbReference type="InterPro" id="IPR036778">
    <property type="entry name" value="OHCU_decarboxylase_sf"/>
</dbReference>
<sequence>MVGCHMTVTEICGPSSPSMLSLEALVGPSSPDSPLSRTLAILFEPSPILFCILEPQLQASLTTVARGITSYADLVGLSISQIQSWDKDLQALFIAAHPRIGENKNLSALSANEQGATVPTSLEVLNRLAHLNACYEKRYPGLRYIIFVDGRSRAAVAEVMEDQLGFAHSLSPSEPAIGEVLSVDIGGEEWTLELNRAVQDVGRIAKSRLISLGLE</sequence>
<dbReference type="OrthoDB" id="5398391at2759"/>
<evidence type="ECO:0000313" key="4">
    <source>
        <dbReference type="Proteomes" id="UP001049176"/>
    </source>
</evidence>
<accession>A0A9P7UU75</accession>
<name>A0A9P7UU75_9AGAR</name>
<dbReference type="KEGG" id="more:E1B28_007610"/>
<dbReference type="EMBL" id="CM032184">
    <property type="protein sequence ID" value="KAG7093980.1"/>
    <property type="molecule type" value="Genomic_DNA"/>
</dbReference>
<organism evidence="3 4">
    <name type="scientific">Marasmius oreades</name>
    <name type="common">fairy-ring Marasmius</name>
    <dbReference type="NCBI Taxonomy" id="181124"/>
    <lineage>
        <taxon>Eukaryota</taxon>
        <taxon>Fungi</taxon>
        <taxon>Dikarya</taxon>
        <taxon>Basidiomycota</taxon>
        <taxon>Agaricomycotina</taxon>
        <taxon>Agaricomycetes</taxon>
        <taxon>Agaricomycetidae</taxon>
        <taxon>Agaricales</taxon>
        <taxon>Marasmiineae</taxon>
        <taxon>Marasmiaceae</taxon>
        <taxon>Marasmius</taxon>
    </lineage>
</organism>
<dbReference type="RefSeq" id="XP_043010450.1">
    <property type="nucleotide sequence ID" value="XM_043152364.1"/>
</dbReference>
<proteinExistence type="predicted"/>
<dbReference type="InterPro" id="IPR018020">
    <property type="entry name" value="OHCU_decarboxylase"/>
</dbReference>
<dbReference type="PANTHER" id="PTHR37987">
    <property type="entry name" value="CHROMOSOME 9, WHOLE GENOME SHOTGUN SEQUENCE"/>
    <property type="match status" value="1"/>
</dbReference>